<sequence>MAIAKAKEAEKFVPAPRKDPATPAASSEPPAAAAAAPAAAAAAAAFLSRANAGNPDVVEHVELTEEDLGMALEPAQGFEASREAAGKIHDVLAKLKQSKEKGGGSEVFGTCAAELQQQLLALRRAHRAMVKMTEMGRTAEASARRAADAEYAHLETRQCPPAGSSQ</sequence>
<evidence type="ECO:0000256" key="1">
    <source>
        <dbReference type="SAM" id="MobiDB-lite"/>
    </source>
</evidence>
<evidence type="ECO:0000313" key="2">
    <source>
        <dbReference type="EMBL" id="CAE8700334.1"/>
    </source>
</evidence>
<feature type="compositionally biased region" description="Basic and acidic residues" evidence="1">
    <location>
        <begin position="1"/>
        <end position="20"/>
    </location>
</feature>
<feature type="compositionally biased region" description="Low complexity" evidence="1">
    <location>
        <begin position="21"/>
        <end position="34"/>
    </location>
</feature>
<evidence type="ECO:0000313" key="3">
    <source>
        <dbReference type="Proteomes" id="UP000626109"/>
    </source>
</evidence>
<proteinExistence type="predicted"/>
<dbReference type="EMBL" id="CAJNNW010029464">
    <property type="protein sequence ID" value="CAE8700334.1"/>
    <property type="molecule type" value="Genomic_DNA"/>
</dbReference>
<name>A0A813KGW9_POLGL</name>
<feature type="non-terminal residue" evidence="2">
    <location>
        <position position="1"/>
    </location>
</feature>
<gene>
    <name evidence="2" type="ORF">PGLA2088_LOCUS31565</name>
</gene>
<reference evidence="2" key="1">
    <citation type="submission" date="2021-02" db="EMBL/GenBank/DDBJ databases">
        <authorList>
            <person name="Dougan E. K."/>
            <person name="Rhodes N."/>
            <person name="Thang M."/>
            <person name="Chan C."/>
        </authorList>
    </citation>
    <scope>NUCLEOTIDE SEQUENCE</scope>
</reference>
<comment type="caution">
    <text evidence="2">The sequence shown here is derived from an EMBL/GenBank/DDBJ whole genome shotgun (WGS) entry which is preliminary data.</text>
</comment>
<protein>
    <submittedName>
        <fullName evidence="2">Uncharacterized protein</fullName>
    </submittedName>
</protein>
<dbReference type="Proteomes" id="UP000626109">
    <property type="component" value="Unassembled WGS sequence"/>
</dbReference>
<dbReference type="AlphaFoldDB" id="A0A813KGW9"/>
<organism evidence="2 3">
    <name type="scientific">Polarella glacialis</name>
    <name type="common">Dinoflagellate</name>
    <dbReference type="NCBI Taxonomy" id="89957"/>
    <lineage>
        <taxon>Eukaryota</taxon>
        <taxon>Sar</taxon>
        <taxon>Alveolata</taxon>
        <taxon>Dinophyceae</taxon>
        <taxon>Suessiales</taxon>
        <taxon>Suessiaceae</taxon>
        <taxon>Polarella</taxon>
    </lineage>
</organism>
<accession>A0A813KGW9</accession>
<feature type="region of interest" description="Disordered" evidence="1">
    <location>
        <begin position="1"/>
        <end position="34"/>
    </location>
</feature>